<protein>
    <submittedName>
        <fullName evidence="1">Uncharacterized protein</fullName>
    </submittedName>
</protein>
<dbReference type="EMBL" id="GBXM01040337">
    <property type="protein sequence ID" value="JAH68240.1"/>
    <property type="molecule type" value="Transcribed_RNA"/>
</dbReference>
<organism evidence="1">
    <name type="scientific">Anguilla anguilla</name>
    <name type="common">European freshwater eel</name>
    <name type="synonym">Muraena anguilla</name>
    <dbReference type="NCBI Taxonomy" id="7936"/>
    <lineage>
        <taxon>Eukaryota</taxon>
        <taxon>Metazoa</taxon>
        <taxon>Chordata</taxon>
        <taxon>Craniata</taxon>
        <taxon>Vertebrata</taxon>
        <taxon>Euteleostomi</taxon>
        <taxon>Actinopterygii</taxon>
        <taxon>Neopterygii</taxon>
        <taxon>Teleostei</taxon>
        <taxon>Anguilliformes</taxon>
        <taxon>Anguillidae</taxon>
        <taxon>Anguilla</taxon>
    </lineage>
</organism>
<accession>A0A0E9USS8</accession>
<proteinExistence type="predicted"/>
<reference evidence="1" key="2">
    <citation type="journal article" date="2015" name="Fish Shellfish Immunol.">
        <title>Early steps in the European eel (Anguilla anguilla)-Vibrio vulnificus interaction in the gills: Role of the RtxA13 toxin.</title>
        <authorList>
            <person name="Callol A."/>
            <person name="Pajuelo D."/>
            <person name="Ebbesson L."/>
            <person name="Teles M."/>
            <person name="MacKenzie S."/>
            <person name="Amaro C."/>
        </authorList>
    </citation>
    <scope>NUCLEOTIDE SEQUENCE</scope>
</reference>
<dbReference type="AlphaFoldDB" id="A0A0E9USS8"/>
<name>A0A0E9USS8_ANGAN</name>
<sequence length="46" mass="5234">MSSRSLTICEAAGMVQVDLCCKYTFSNHILLILYERVGTSRFVMVF</sequence>
<reference evidence="1" key="1">
    <citation type="submission" date="2014-11" db="EMBL/GenBank/DDBJ databases">
        <authorList>
            <person name="Amaro Gonzalez C."/>
        </authorList>
    </citation>
    <scope>NUCLEOTIDE SEQUENCE</scope>
</reference>
<evidence type="ECO:0000313" key="1">
    <source>
        <dbReference type="EMBL" id="JAH68240.1"/>
    </source>
</evidence>